<proteinExistence type="predicted"/>
<organism evidence="1 2">
    <name type="scientific">Thermogemmata fonticola</name>
    <dbReference type="NCBI Taxonomy" id="2755323"/>
    <lineage>
        <taxon>Bacteria</taxon>
        <taxon>Pseudomonadati</taxon>
        <taxon>Planctomycetota</taxon>
        <taxon>Planctomycetia</taxon>
        <taxon>Gemmatales</taxon>
        <taxon>Gemmataceae</taxon>
        <taxon>Thermogemmata</taxon>
    </lineage>
</organism>
<reference evidence="1 2" key="1">
    <citation type="submission" date="2020-07" db="EMBL/GenBank/DDBJ databases">
        <title>Thermogemmata thermophila gen. nov., sp. nov., a novel moderate thermophilic planctomycete from a Kamchatka hot spring.</title>
        <authorList>
            <person name="Elcheninov A.G."/>
            <person name="Podosokorskaya O.A."/>
            <person name="Kovaleva O.L."/>
            <person name="Novikov A."/>
            <person name="Bonch-Osmolovskaya E.A."/>
            <person name="Toshchakov S.V."/>
            <person name="Kublanov I.V."/>
        </authorList>
    </citation>
    <scope>NUCLEOTIDE SEQUENCE [LARGE SCALE GENOMIC DNA]</scope>
    <source>
        <strain evidence="1 2">2918</strain>
    </source>
</reference>
<dbReference type="Proteomes" id="UP000542342">
    <property type="component" value="Unassembled WGS sequence"/>
</dbReference>
<dbReference type="AlphaFoldDB" id="A0A7V8VFW7"/>
<accession>A0A7V8VFW7</accession>
<sequence length="243" mass="27079">MRGIAVICGVLSGLTFLAFHPDGRTQPKTPPASAQMVPSTLRAFIVQDGRFPPQTVDGKMQRDPRDRSGKIHCYVCEYGLSPVFILFLRADPKQITADTPVGKLIRDLDAVMPKYRADKLNGLILFLRTEAGEKAVKFTDDSGTEIAVTADKEYPDDENRDRYVQEIKDWIQAMKIANIPVGLAPLTSKNLTAWGVQDKDAATVVVYRRLKHLAPPWHFPTLGDLNEEQAKSILQTVLSATRY</sequence>
<keyword evidence="2" id="KW-1185">Reference proteome</keyword>
<protein>
    <submittedName>
        <fullName evidence="1">Uncharacterized protein</fullName>
    </submittedName>
</protein>
<comment type="caution">
    <text evidence="1">The sequence shown here is derived from an EMBL/GenBank/DDBJ whole genome shotgun (WGS) entry which is preliminary data.</text>
</comment>
<evidence type="ECO:0000313" key="2">
    <source>
        <dbReference type="Proteomes" id="UP000542342"/>
    </source>
</evidence>
<name>A0A7V8VFW7_9BACT</name>
<dbReference type="EMBL" id="JACEFB010000010">
    <property type="protein sequence ID" value="MBA2227052.1"/>
    <property type="molecule type" value="Genomic_DNA"/>
</dbReference>
<dbReference type="RefSeq" id="WP_194538786.1">
    <property type="nucleotide sequence ID" value="NZ_JACEFB010000010.1"/>
</dbReference>
<evidence type="ECO:0000313" key="1">
    <source>
        <dbReference type="EMBL" id="MBA2227052.1"/>
    </source>
</evidence>
<gene>
    <name evidence="1" type="ORF">H0921_12875</name>
</gene>